<feature type="compositionally biased region" description="Polar residues" evidence="1">
    <location>
        <begin position="1577"/>
        <end position="1589"/>
    </location>
</feature>
<feature type="compositionally biased region" description="Polar residues" evidence="1">
    <location>
        <begin position="1185"/>
        <end position="1196"/>
    </location>
</feature>
<protein>
    <submittedName>
        <fullName evidence="2">WD40-repeat-containing domain protein</fullName>
    </submittedName>
</protein>
<reference evidence="2 3" key="1">
    <citation type="submission" date="2016-07" db="EMBL/GenBank/DDBJ databases">
        <title>Pervasive Adenine N6-methylation of Active Genes in Fungi.</title>
        <authorList>
            <consortium name="DOE Joint Genome Institute"/>
            <person name="Mondo S.J."/>
            <person name="Dannebaum R.O."/>
            <person name="Kuo R.C."/>
            <person name="Labutti K."/>
            <person name="Haridas S."/>
            <person name="Kuo A."/>
            <person name="Salamov A."/>
            <person name="Ahrendt S.R."/>
            <person name="Lipzen A."/>
            <person name="Sullivan W."/>
            <person name="Andreopoulos W.B."/>
            <person name="Clum A."/>
            <person name="Lindquist E."/>
            <person name="Daum C."/>
            <person name="Ramamoorthy G.K."/>
            <person name="Gryganskyi A."/>
            <person name="Culley D."/>
            <person name="Magnuson J.K."/>
            <person name="James T.Y."/>
            <person name="O'Malley M.A."/>
            <person name="Stajich J.E."/>
            <person name="Spatafora J.W."/>
            <person name="Visel A."/>
            <person name="Grigoriev I.V."/>
        </authorList>
    </citation>
    <scope>NUCLEOTIDE SEQUENCE [LARGE SCALE GENOMIC DNA]</scope>
    <source>
        <strain evidence="2 3">NRRL 1336</strain>
    </source>
</reference>
<evidence type="ECO:0000313" key="3">
    <source>
        <dbReference type="Proteomes" id="UP000193560"/>
    </source>
</evidence>
<dbReference type="SMART" id="SM00320">
    <property type="entry name" value="WD40"/>
    <property type="match status" value="11"/>
</dbReference>
<dbReference type="STRING" id="90262.A0A1X2IB75"/>
<feature type="compositionally biased region" description="Low complexity" evidence="1">
    <location>
        <begin position="1337"/>
        <end position="1346"/>
    </location>
</feature>
<feature type="compositionally biased region" description="Basic and acidic residues" evidence="1">
    <location>
        <begin position="1222"/>
        <end position="1241"/>
    </location>
</feature>
<dbReference type="Proteomes" id="UP000193560">
    <property type="component" value="Unassembled WGS sequence"/>
</dbReference>
<feature type="compositionally biased region" description="Low complexity" evidence="1">
    <location>
        <begin position="116"/>
        <end position="144"/>
    </location>
</feature>
<feature type="region of interest" description="Disordered" evidence="1">
    <location>
        <begin position="1081"/>
        <end position="1153"/>
    </location>
</feature>
<feature type="compositionally biased region" description="Polar residues" evidence="1">
    <location>
        <begin position="33"/>
        <end position="43"/>
    </location>
</feature>
<organism evidence="2 3">
    <name type="scientific">Absidia repens</name>
    <dbReference type="NCBI Taxonomy" id="90262"/>
    <lineage>
        <taxon>Eukaryota</taxon>
        <taxon>Fungi</taxon>
        <taxon>Fungi incertae sedis</taxon>
        <taxon>Mucoromycota</taxon>
        <taxon>Mucoromycotina</taxon>
        <taxon>Mucoromycetes</taxon>
        <taxon>Mucorales</taxon>
        <taxon>Cunninghamellaceae</taxon>
        <taxon>Absidia</taxon>
    </lineage>
</organism>
<feature type="region of interest" description="Disordered" evidence="1">
    <location>
        <begin position="543"/>
        <end position="581"/>
    </location>
</feature>
<dbReference type="InterPro" id="IPR052779">
    <property type="entry name" value="WDR62"/>
</dbReference>
<dbReference type="InterPro" id="IPR015943">
    <property type="entry name" value="WD40/YVTN_repeat-like_dom_sf"/>
</dbReference>
<feature type="region of interest" description="Disordered" evidence="1">
    <location>
        <begin position="1577"/>
        <end position="1633"/>
    </location>
</feature>
<feature type="region of interest" description="Disordered" evidence="1">
    <location>
        <begin position="1165"/>
        <end position="1502"/>
    </location>
</feature>
<proteinExistence type="predicted"/>
<name>A0A1X2IB75_9FUNG</name>
<feature type="compositionally biased region" description="Basic and acidic residues" evidence="1">
    <location>
        <begin position="1347"/>
        <end position="1357"/>
    </location>
</feature>
<sequence length="1734" mass="190460">MEENFPVNAGNIPIPPSQSTTILPHQLSLASYQHTPPTTTMHTVNGPGKRRKQKDLPRSSSSLKLERIIGLTTASSNILASAESQDLIAYAAGAVIVLYNHKRKKQVGFLYRPSENSTSGTSAQTATGNSNTSSNNLANSNNPTGTMGTMISPLGSGGQVDLMATCTLPIPRETKDKKSTPASNRVKPISCLTFSPDGHYLAAGEMGHQPRILIWDVKERVLLHQCRAHKFGILSVAFSPNMRYLVSVGFQHDGYLYVWNWRKGNKLASNKVTSKVNALSFSKDGSYFVTAGLRHVKYWYFDAKGRLPKRGNLASRETQVLDGRSGILGALRDCNFVDVACDHLNSGCVYFITDSGILCVFKENRGIDKWVNLQVSNAYSITVSSTYVICSSSHGTVRLFEPVTLKYYGVLPKPHPLGMDISAITSPEMLPQENDQDVYYPDAVAQTYDESTAKLTIIYSDRSLYIWDVTNMNKIGKYRSFIAHSDCVWGIEPCPINEYDNTQDTRLPPTPEATSYIPPNSFATFSADGTVRFWNLDHTQPSHSCSTSSPLGSPSSYSSPEIPAGVSMTPSPSSDTIVSSNSSTSLSVLRRNIYSRELVKMLYVDSDAAEFSKLRRDVDLTEEQCPDFGIRSLKMNKNKLMATGDRNGNLRVHDMDSWEQITYQEAHDSEILSIDISNPTNEGNFSFFFSLDAPNLIATASRDRLLHIFDIQQNYRLVQSLDDHSSSITSVRFTKNGEKLISCGADKGLIFRQHIATLDKTSLPTTNTINTGESNGFNNSSSNAMYSNYHNHSGRSTVFDMTLDITNRFAATVTGERRLFVFNVESGKPFRICKPETPEEIATGASFENSGGSLINIDLDPLSGTFAVTSGSDRCLRLFDLVSGVCVDKVCAHAELITSVKFVRAPKESLRIISTCSDGTIFIWSVGKELTAKMKARLVDPGNKSVVKLTDDGNYNKIAPSTPQRLRRVSTASMVRPTPTLSQMIRQGERKTFSTVSPAEQKYDELYKRVPGNRKQRDPTTYSNGAISTAQSNIHNINTNINVNGSDGISSPLTASPVGLNRHAPLADRSKNNAGNIRYKDQQQQNHHIPPNDRKATDIVPQGKLERLYNGNETTKSKIQKRHSIPTTGARDRVTNMTGHRHQQPLAYSPMIGQRMNPVLRKQMSREALTKKESKDNIKSRPRSNETSTRKSTGTSGAEEPRRKNDIGTAATSLETSAAHSTYERFMDTNTNGRHDERSSSRDVITNGIPTDENSAKPLSTTTNEAKATQHDVVDNDNDNQNEVGHENSDNDGNELDDDEDDDGDDDDEEDIIFITPPTDLDDIGKPIEVSATDLGSASSSSSSSSRGDEADGRKSPTFDNDGGDEGEHHTNSEEEDSEENTDEAMIKAITSREAPRMTTSLSRTTSSTMLSPRKKVDDQMALEYQKLQQEKRYSHHDDSNSSDLGSSSTLPSSINEALEKSSLTGLPNGTYSVENENTSGADSTTVTTTTSGSKNENSLKIAKDTAALRKLHKKLEKSKKRQSFTARFLSSISDKKDQCRVSLDNVLSSFKDFNKTHHGNSIQSPTTIAVASPMTPTTTVLSSAQDPNENARHIPPTPKDLPPLPMEPISPKEQQQTQAPTPPIDGTDSVDTENILSDLDGAKILLDSVLVAYSTLLKKVPTPTQNQHVSSSSSIVLDQVEKKLRGMADSVNQVLGEEKSEIENKSQQDPATLAMLDKYSSLLVSIIESKLHT</sequence>
<feature type="compositionally biased region" description="Acidic residues" evidence="1">
    <location>
        <begin position="1290"/>
        <end position="1312"/>
    </location>
</feature>
<feature type="compositionally biased region" description="Basic and acidic residues" evidence="1">
    <location>
        <begin position="1429"/>
        <end position="1440"/>
    </location>
</feature>
<feature type="region of interest" description="Disordered" evidence="1">
    <location>
        <begin position="33"/>
        <end position="61"/>
    </location>
</feature>
<feature type="compositionally biased region" description="Low complexity" evidence="1">
    <location>
        <begin position="570"/>
        <end position="581"/>
    </location>
</feature>
<feature type="compositionally biased region" description="Basic and acidic residues" evidence="1">
    <location>
        <begin position="1165"/>
        <end position="1179"/>
    </location>
</feature>
<feature type="compositionally biased region" description="Polar residues" evidence="1">
    <location>
        <begin position="1242"/>
        <end position="1267"/>
    </location>
</feature>
<feature type="compositionally biased region" description="Acidic residues" evidence="1">
    <location>
        <begin position="1374"/>
        <end position="1383"/>
    </location>
</feature>
<feature type="compositionally biased region" description="Low complexity" evidence="1">
    <location>
        <begin position="1479"/>
        <end position="1494"/>
    </location>
</feature>
<dbReference type="PANTHER" id="PTHR45589:SF1">
    <property type="entry name" value="WD REPEAT DOMAIN 62, ISOFORM G"/>
    <property type="match status" value="1"/>
</dbReference>
<dbReference type="InterPro" id="IPR036322">
    <property type="entry name" value="WD40_repeat_dom_sf"/>
</dbReference>
<evidence type="ECO:0000256" key="1">
    <source>
        <dbReference type="SAM" id="MobiDB-lite"/>
    </source>
</evidence>
<dbReference type="Pfam" id="PF00400">
    <property type="entry name" value="WD40"/>
    <property type="match status" value="5"/>
</dbReference>
<gene>
    <name evidence="2" type="ORF">BCR42DRAFT_493180</name>
</gene>
<keyword evidence="3" id="KW-1185">Reference proteome</keyword>
<feature type="compositionally biased region" description="Low complexity" evidence="1">
    <location>
        <begin position="1442"/>
        <end position="1454"/>
    </location>
</feature>
<dbReference type="Gene3D" id="2.130.10.10">
    <property type="entry name" value="YVTN repeat-like/Quinoprotein amine dehydrogenase"/>
    <property type="match status" value="3"/>
</dbReference>
<feature type="compositionally biased region" description="Pro residues" evidence="1">
    <location>
        <begin position="1596"/>
        <end position="1609"/>
    </location>
</feature>
<dbReference type="PANTHER" id="PTHR45589">
    <property type="entry name" value="WD REPEAT DOMAIN 62, ISOFORM G"/>
    <property type="match status" value="1"/>
</dbReference>
<dbReference type="OrthoDB" id="6252103at2759"/>
<feature type="compositionally biased region" description="Low complexity" evidence="1">
    <location>
        <begin position="543"/>
        <end position="563"/>
    </location>
</feature>
<dbReference type="SUPFAM" id="SSF50978">
    <property type="entry name" value="WD40 repeat-like"/>
    <property type="match status" value="2"/>
</dbReference>
<feature type="compositionally biased region" description="Low complexity" evidence="1">
    <location>
        <begin position="1397"/>
        <end position="1412"/>
    </location>
</feature>
<feature type="compositionally biased region" description="Polar residues" evidence="1">
    <location>
        <begin position="1462"/>
        <end position="1478"/>
    </location>
</feature>
<evidence type="ECO:0000313" key="2">
    <source>
        <dbReference type="EMBL" id="ORZ13098.1"/>
    </source>
</evidence>
<comment type="caution">
    <text evidence="2">The sequence shown here is derived from an EMBL/GenBank/DDBJ whole genome shotgun (WGS) entry which is preliminary data.</text>
</comment>
<dbReference type="InterPro" id="IPR001680">
    <property type="entry name" value="WD40_rpt"/>
</dbReference>
<feature type="compositionally biased region" description="Polar residues" evidence="1">
    <location>
        <begin position="1210"/>
        <end position="1220"/>
    </location>
</feature>
<feature type="region of interest" description="Disordered" evidence="1">
    <location>
        <begin position="112"/>
        <end position="146"/>
    </location>
</feature>
<accession>A0A1X2IB75</accession>
<dbReference type="EMBL" id="MCGE01000017">
    <property type="protein sequence ID" value="ORZ13098.1"/>
    <property type="molecule type" value="Genomic_DNA"/>
</dbReference>